<dbReference type="GO" id="GO:0004252">
    <property type="term" value="F:serine-type endopeptidase activity"/>
    <property type="evidence" value="ECO:0007669"/>
    <property type="project" value="InterPro"/>
</dbReference>
<organism evidence="5 6">
    <name type="scientific">Acidianus brierleyi</name>
    <dbReference type="NCBI Taxonomy" id="41673"/>
    <lineage>
        <taxon>Archaea</taxon>
        <taxon>Thermoproteota</taxon>
        <taxon>Thermoprotei</taxon>
        <taxon>Sulfolobales</taxon>
        <taxon>Sulfolobaceae</taxon>
        <taxon>Acidianus</taxon>
    </lineage>
</organism>
<dbReference type="GO" id="GO:0016020">
    <property type="term" value="C:membrane"/>
    <property type="evidence" value="ECO:0007669"/>
    <property type="project" value="UniProtKB-SubCell"/>
</dbReference>
<reference evidence="5 6" key="1">
    <citation type="submission" date="2018-05" db="EMBL/GenBank/DDBJ databases">
        <title>Complete Genome Sequences of Extremely Thermoacidophilic, Metal-Mobilizing Type-Strain Members of the Archaeal Family Sulfolobaceae: Acidianus brierleyi DSM-1651T, Acidianus sulfidivorans DSM-18786T, Metallosphaera hakonensis DSM-7519T, and Metallosphaera prunae DSM-10039T.</title>
        <authorList>
            <person name="Counts J.A."/>
            <person name="Kelly R.M."/>
        </authorList>
    </citation>
    <scope>NUCLEOTIDE SEQUENCE [LARGE SCALE GENOMIC DNA]</scope>
    <source>
        <strain evidence="5 6">DSM 1651</strain>
    </source>
</reference>
<dbReference type="OrthoDB" id="4822at2157"/>
<name>A0A2U9IFY7_9CREN</name>
<keyword evidence="4" id="KW-0472">Membrane</keyword>
<gene>
    <name evidence="5" type="ORF">DFR85_10450</name>
</gene>
<sequence length="143" mass="15966">MKKSDIILIILILVIYLLYFSNVISSASVEGVSMYPVFQNGSLTFYASPHNITIGNIIIYKSPAIDAYVIHRVVYVDNYNEVKHYITQGVDRISNPVPDSKIGLEPPQGIPSNYVLGKVDEFHGIIFSIPYLGYISILINSII</sequence>
<dbReference type="Proteomes" id="UP000248044">
    <property type="component" value="Chromosome"/>
</dbReference>
<dbReference type="GeneID" id="36832580"/>
<evidence type="ECO:0000256" key="4">
    <source>
        <dbReference type="ARBA" id="ARBA00023136"/>
    </source>
</evidence>
<evidence type="ECO:0000256" key="1">
    <source>
        <dbReference type="ARBA" id="ARBA00004370"/>
    </source>
</evidence>
<dbReference type="GO" id="GO:0006465">
    <property type="term" value="P:signal peptide processing"/>
    <property type="evidence" value="ECO:0007669"/>
    <property type="project" value="InterPro"/>
</dbReference>
<dbReference type="SUPFAM" id="SSF51306">
    <property type="entry name" value="LexA/Signal peptidase"/>
    <property type="match status" value="1"/>
</dbReference>
<dbReference type="InterPro" id="IPR019533">
    <property type="entry name" value="Peptidase_S26"/>
</dbReference>
<accession>A0A2U9IFY7</accession>
<evidence type="ECO:0000256" key="2">
    <source>
        <dbReference type="ARBA" id="ARBA00022692"/>
    </source>
</evidence>
<dbReference type="KEGG" id="abri:DFR85_10450"/>
<evidence type="ECO:0000313" key="5">
    <source>
        <dbReference type="EMBL" id="AWR94951.1"/>
    </source>
</evidence>
<dbReference type="AlphaFoldDB" id="A0A2U9IFY7"/>
<dbReference type="NCBIfam" id="TIGR02228">
    <property type="entry name" value="sigpep_I_arch"/>
    <property type="match status" value="1"/>
</dbReference>
<dbReference type="EMBL" id="CP029289">
    <property type="protein sequence ID" value="AWR94951.1"/>
    <property type="molecule type" value="Genomic_DNA"/>
</dbReference>
<comment type="subcellular location">
    <subcellularLocation>
        <location evidence="1">Membrane</location>
    </subcellularLocation>
</comment>
<keyword evidence="6" id="KW-1185">Reference proteome</keyword>
<keyword evidence="3" id="KW-1133">Transmembrane helix</keyword>
<dbReference type="InterPro" id="IPR001733">
    <property type="entry name" value="Peptidase_S26B"/>
</dbReference>
<dbReference type="InterPro" id="IPR036286">
    <property type="entry name" value="LexA/Signal_pep-like_sf"/>
</dbReference>
<evidence type="ECO:0000256" key="3">
    <source>
        <dbReference type="ARBA" id="ARBA00022989"/>
    </source>
</evidence>
<protein>
    <submittedName>
        <fullName evidence="5">Signal peptidase I</fullName>
    </submittedName>
</protein>
<dbReference type="CDD" id="cd06530">
    <property type="entry name" value="S26_SPase_I"/>
    <property type="match status" value="1"/>
</dbReference>
<dbReference type="RefSeq" id="WP_110270832.1">
    <property type="nucleotide sequence ID" value="NZ_CP029289.2"/>
</dbReference>
<keyword evidence="2" id="KW-0812">Transmembrane</keyword>
<proteinExistence type="predicted"/>
<evidence type="ECO:0000313" key="6">
    <source>
        <dbReference type="Proteomes" id="UP000248044"/>
    </source>
</evidence>